<evidence type="ECO:0000256" key="5">
    <source>
        <dbReference type="ARBA" id="ARBA00022692"/>
    </source>
</evidence>
<feature type="compositionally biased region" description="Basic and acidic residues" evidence="17">
    <location>
        <begin position="986"/>
        <end position="995"/>
    </location>
</feature>
<evidence type="ECO:0000256" key="13">
    <source>
        <dbReference type="ARBA" id="ARBA00023136"/>
    </source>
</evidence>
<dbReference type="SMART" id="SM00044">
    <property type="entry name" value="CYCc"/>
    <property type="match status" value="1"/>
</dbReference>
<dbReference type="CDD" id="cd07302">
    <property type="entry name" value="CHD"/>
    <property type="match status" value="1"/>
</dbReference>
<keyword evidence="10" id="KW-0460">Magnesium</keyword>
<dbReference type="GO" id="GO:0005886">
    <property type="term" value="C:plasma membrane"/>
    <property type="evidence" value="ECO:0007669"/>
    <property type="project" value="TreeGrafter"/>
</dbReference>
<comment type="subcellular location">
    <subcellularLocation>
        <location evidence="3">Membrane</location>
        <topology evidence="3">Multi-pass membrane protein</topology>
    </subcellularLocation>
</comment>
<feature type="region of interest" description="Disordered" evidence="17">
    <location>
        <begin position="276"/>
        <end position="308"/>
    </location>
</feature>
<dbReference type="PROSITE" id="PS00452">
    <property type="entry name" value="GUANYLATE_CYCLASE_1"/>
    <property type="match status" value="1"/>
</dbReference>
<dbReference type="Pfam" id="PF00211">
    <property type="entry name" value="Guanylate_cyc"/>
    <property type="match status" value="1"/>
</dbReference>
<keyword evidence="5" id="KW-0812">Transmembrane</keyword>
<evidence type="ECO:0000256" key="8">
    <source>
        <dbReference type="ARBA" id="ARBA00022741"/>
    </source>
</evidence>
<evidence type="ECO:0000256" key="17">
    <source>
        <dbReference type="SAM" id="MobiDB-lite"/>
    </source>
</evidence>
<feature type="region of interest" description="Disordered" evidence="17">
    <location>
        <begin position="950"/>
        <end position="1092"/>
    </location>
</feature>
<evidence type="ECO:0000313" key="20">
    <source>
        <dbReference type="Proteomes" id="UP001445076"/>
    </source>
</evidence>
<keyword evidence="14" id="KW-0325">Glycoprotein</keyword>
<keyword evidence="6" id="KW-0479">Metal-binding</keyword>
<comment type="catalytic activity">
    <reaction evidence="1">
        <text>ATP = 3',5'-cyclic AMP + diphosphate</text>
        <dbReference type="Rhea" id="RHEA:15389"/>
        <dbReference type="ChEBI" id="CHEBI:30616"/>
        <dbReference type="ChEBI" id="CHEBI:33019"/>
        <dbReference type="ChEBI" id="CHEBI:58165"/>
        <dbReference type="EC" id="4.6.1.1"/>
    </reaction>
</comment>
<protein>
    <recommendedName>
        <fullName evidence="4">adenylate cyclase</fullName>
        <ecNumber evidence="4">4.6.1.1</ecNumber>
    </recommendedName>
</protein>
<feature type="compositionally biased region" description="Polar residues" evidence="17">
    <location>
        <begin position="384"/>
        <end position="401"/>
    </location>
</feature>
<evidence type="ECO:0000256" key="15">
    <source>
        <dbReference type="ARBA" id="ARBA00023239"/>
    </source>
</evidence>
<comment type="caution">
    <text evidence="19">The sequence shown here is derived from an EMBL/GenBank/DDBJ whole genome shotgun (WGS) entry which is preliminary data.</text>
</comment>
<dbReference type="GO" id="GO:0005524">
    <property type="term" value="F:ATP binding"/>
    <property type="evidence" value="ECO:0007669"/>
    <property type="project" value="UniProtKB-KW"/>
</dbReference>
<dbReference type="EMBL" id="JARKIK010000014">
    <property type="protein sequence ID" value="KAK8747827.1"/>
    <property type="molecule type" value="Genomic_DNA"/>
</dbReference>
<organism evidence="19 20">
    <name type="scientific">Cherax quadricarinatus</name>
    <name type="common">Australian red claw crayfish</name>
    <dbReference type="NCBI Taxonomy" id="27406"/>
    <lineage>
        <taxon>Eukaryota</taxon>
        <taxon>Metazoa</taxon>
        <taxon>Ecdysozoa</taxon>
        <taxon>Arthropoda</taxon>
        <taxon>Crustacea</taxon>
        <taxon>Multicrustacea</taxon>
        <taxon>Malacostraca</taxon>
        <taxon>Eumalacostraca</taxon>
        <taxon>Eucarida</taxon>
        <taxon>Decapoda</taxon>
        <taxon>Pleocyemata</taxon>
        <taxon>Astacidea</taxon>
        <taxon>Parastacoidea</taxon>
        <taxon>Parastacidae</taxon>
        <taxon>Cherax</taxon>
    </lineage>
</organism>
<evidence type="ECO:0000256" key="12">
    <source>
        <dbReference type="ARBA" id="ARBA00022998"/>
    </source>
</evidence>
<keyword evidence="20" id="KW-1185">Reference proteome</keyword>
<feature type="compositionally biased region" description="Basic and acidic residues" evidence="17">
    <location>
        <begin position="798"/>
        <end position="812"/>
    </location>
</feature>
<feature type="compositionally biased region" description="Polar residues" evidence="17">
    <location>
        <begin position="996"/>
        <end position="1007"/>
    </location>
</feature>
<evidence type="ECO:0000256" key="4">
    <source>
        <dbReference type="ARBA" id="ARBA00012201"/>
    </source>
</evidence>
<name>A0AAW0XTX2_CHEQU</name>
<dbReference type="PROSITE" id="PS50125">
    <property type="entry name" value="GUANYLATE_CYCLASE_2"/>
    <property type="match status" value="1"/>
</dbReference>
<dbReference type="PANTHER" id="PTHR45627:SF26">
    <property type="entry name" value="ADENYLATE CYCLASE TYPE 1"/>
    <property type="match status" value="1"/>
</dbReference>
<feature type="compositionally biased region" description="Basic and acidic residues" evidence="17">
    <location>
        <begin position="764"/>
        <end position="785"/>
    </location>
</feature>
<evidence type="ECO:0000256" key="11">
    <source>
        <dbReference type="ARBA" id="ARBA00022989"/>
    </source>
</evidence>
<feature type="compositionally biased region" description="Basic and acidic residues" evidence="17">
    <location>
        <begin position="538"/>
        <end position="549"/>
    </location>
</feature>
<keyword evidence="12" id="KW-0115">cAMP biosynthesis</keyword>
<evidence type="ECO:0000256" key="7">
    <source>
        <dbReference type="ARBA" id="ARBA00022737"/>
    </source>
</evidence>
<dbReference type="GO" id="GO:0004016">
    <property type="term" value="F:adenylate cyclase activity"/>
    <property type="evidence" value="ECO:0007669"/>
    <property type="project" value="UniProtKB-EC"/>
</dbReference>
<dbReference type="FunFam" id="3.30.70.1230:FF:000001">
    <property type="entry name" value="Adenylate cyclase"/>
    <property type="match status" value="1"/>
</dbReference>
<gene>
    <name evidence="19" type="ORF">OTU49_016629</name>
</gene>
<dbReference type="InterPro" id="IPR001054">
    <property type="entry name" value="A/G_cyclase"/>
</dbReference>
<sequence>MDALQESNRRILFNLLPAHVATHFLDNQFRNNMDLYHQSYSRVGVVFASIPNFHEFYMELAVNNQGTECLRLLNEIIADFDELLDDERFKAVDKIKTVGSTFMAAVGLMPDMRILDHKEDSASHYMSVLAELVFAFREKLANINENSYNNFTLRVGMNIGPVVAGVIGAKKPQYDIWGNTVNVASRMDSTGLPNHTQVTEEVYQVLKNRPYHFQCRGKVKVKGKGEMTTYFLIDRKEPPTMKAEDGSRPPKVPPHLQSYGGLFGGVATPLAMVPPKVPPHGRSLSQGLTGHGGHGQPGGTPRSRRNRDSFCDDVQAMNMNVNQCGPKMGGRQPGDCQRCEEEPLLTRAPPAPLNAHVLPPRFSVAQLRASNKSQTPTRAAMQQMKPQSSVTTPKTYSQSRPRTYRPDEYNLPQNSYVPTWARSQSGGQGGQQGSGGGKKSSGRSRTSPRKESDDGHLRSIDANRGALSGGLILPPMPRHHHVEEAGVRHKLRSFARHYSDDSLHGSSHRDLHSTRIHSSADEISSLNRSPSLSSSDESFSRTDFSRTDADSPSPQHAPSLSDERFKYMFSGMNLEGAMAPGFRELSPQIYSDYLSSVKASSDESSLRLNSLSRDSTTYSYPNVPGLWRETDIASPTQDERMRRDDLVIPKLTAEFSSDKMKRSKHSDKVEVEVPSHVDNCVSHSASPSSEKVRLGCRLSYVDCELNSPSRTSASGSTSRMRSLEKSPRESTAMTPDSVIMIPKKRSLSREEGMKMSNHMVVEQDLSRKRSSERQKRDGECQTDPRSHHHKNSGGGNKIGDKNKTERKLEKSATFEGIPEDPKSTHPNSEGGRLESHSIEPQALNHLTSEPVSLDPVMLGLHFDPCVNQTVLQLTSASVDGEIPPHLPAKSQPAKRSLADPLPLDHRAKASRGPLGHKFPLEIPASEKLAPHQCVRRYAGSRIAAGCGHSEYENMESDAPDGSTDDERLNSVRGENNEITAAALSDNRAEGRRDGHMQSQSIGRSNQRAIGHPTDDEDDVRSFEEEERRMAQELNAADAERAEKPSITPLPGGGGDGGETSQSEWSEDDDGAASEPLLDQESTGYTTDDPALEQVSMMNDAGLTDAEGALSDVNSIYNDPHQYDGDMDDTSMSSRASSRIFDSDAIISFDQINAYYESEYDNYRPSAIASDGFDTEPLSDVDLDGIDGINLQNIRSMSESITRNFGQPRSETDVDSDV</sequence>
<keyword evidence="11" id="KW-1133">Transmembrane helix</keyword>
<feature type="region of interest" description="Disordered" evidence="17">
    <location>
        <begin position="369"/>
        <end position="461"/>
    </location>
</feature>
<evidence type="ECO:0000256" key="16">
    <source>
        <dbReference type="RuleBase" id="RU000405"/>
    </source>
</evidence>
<feature type="compositionally biased region" description="Basic and acidic residues" evidence="17">
    <location>
        <begin position="448"/>
        <end position="461"/>
    </location>
</feature>
<evidence type="ECO:0000256" key="3">
    <source>
        <dbReference type="ARBA" id="ARBA00004141"/>
    </source>
</evidence>
<feature type="domain" description="Guanylate cyclase" evidence="18">
    <location>
        <begin position="44"/>
        <end position="188"/>
    </location>
</feature>
<keyword evidence="9" id="KW-0067">ATP-binding</keyword>
<evidence type="ECO:0000256" key="9">
    <source>
        <dbReference type="ARBA" id="ARBA00022840"/>
    </source>
</evidence>
<keyword evidence="8" id="KW-0547">Nucleotide-binding</keyword>
<dbReference type="Gene3D" id="3.30.70.1230">
    <property type="entry name" value="Nucleotide cyclase"/>
    <property type="match status" value="1"/>
</dbReference>
<feature type="compositionally biased region" description="Low complexity" evidence="17">
    <location>
        <begin position="707"/>
        <end position="720"/>
    </location>
</feature>
<feature type="compositionally biased region" description="Gly residues" evidence="17">
    <location>
        <begin position="426"/>
        <end position="439"/>
    </location>
</feature>
<evidence type="ECO:0000256" key="6">
    <source>
        <dbReference type="ARBA" id="ARBA00022723"/>
    </source>
</evidence>
<evidence type="ECO:0000256" key="2">
    <source>
        <dbReference type="ARBA" id="ARBA00001946"/>
    </source>
</evidence>
<dbReference type="Proteomes" id="UP001445076">
    <property type="component" value="Unassembled WGS sequence"/>
</dbReference>
<evidence type="ECO:0000259" key="18">
    <source>
        <dbReference type="PROSITE" id="PS50125"/>
    </source>
</evidence>
<evidence type="ECO:0000313" key="19">
    <source>
        <dbReference type="EMBL" id="KAK8747827.1"/>
    </source>
</evidence>
<feature type="compositionally biased region" description="Low complexity" evidence="17">
    <location>
        <begin position="524"/>
        <end position="537"/>
    </location>
</feature>
<evidence type="ECO:0000256" key="14">
    <source>
        <dbReference type="ARBA" id="ARBA00023180"/>
    </source>
</evidence>
<feature type="compositionally biased region" description="Basic and acidic residues" evidence="17">
    <location>
        <begin position="1019"/>
        <end position="1030"/>
    </location>
</feature>
<dbReference type="InterPro" id="IPR018297">
    <property type="entry name" value="A/G_cyclase_CS"/>
</dbReference>
<feature type="region of interest" description="Disordered" evidence="17">
    <location>
        <begin position="705"/>
        <end position="834"/>
    </location>
</feature>
<dbReference type="PANTHER" id="PTHR45627">
    <property type="entry name" value="ADENYLATE CYCLASE TYPE 1"/>
    <property type="match status" value="1"/>
</dbReference>
<reference evidence="19 20" key="1">
    <citation type="journal article" date="2024" name="BMC Genomics">
        <title>Genome assembly of redclaw crayfish (Cherax quadricarinatus) provides insights into its immune adaptation and hypoxia tolerance.</title>
        <authorList>
            <person name="Liu Z."/>
            <person name="Zheng J."/>
            <person name="Li H."/>
            <person name="Fang K."/>
            <person name="Wang S."/>
            <person name="He J."/>
            <person name="Zhou D."/>
            <person name="Weng S."/>
            <person name="Chi M."/>
            <person name="Gu Z."/>
            <person name="He J."/>
            <person name="Li F."/>
            <person name="Wang M."/>
        </authorList>
    </citation>
    <scope>NUCLEOTIDE SEQUENCE [LARGE SCALE GENOMIC DNA]</scope>
    <source>
        <strain evidence="19">ZL_2023a</strain>
    </source>
</reference>
<evidence type="ECO:0000256" key="10">
    <source>
        <dbReference type="ARBA" id="ARBA00022842"/>
    </source>
</evidence>
<keyword evidence="13" id="KW-0472">Membrane</keyword>
<comment type="cofactor">
    <cofactor evidence="2">
        <name>Mg(2+)</name>
        <dbReference type="ChEBI" id="CHEBI:18420"/>
    </cofactor>
</comment>
<dbReference type="InterPro" id="IPR029787">
    <property type="entry name" value="Nucleotide_cyclase"/>
</dbReference>
<comment type="similarity">
    <text evidence="16">Belongs to the adenylyl cyclase class-4/guanylyl cyclase family.</text>
</comment>
<dbReference type="GO" id="GO:0046872">
    <property type="term" value="F:metal ion binding"/>
    <property type="evidence" value="ECO:0007669"/>
    <property type="project" value="UniProtKB-KW"/>
</dbReference>
<proteinExistence type="inferred from homology"/>
<dbReference type="SUPFAM" id="SSF55073">
    <property type="entry name" value="Nucleotide cyclase"/>
    <property type="match status" value="1"/>
</dbReference>
<keyword evidence="15 16" id="KW-0456">Lyase</keyword>
<dbReference type="EC" id="4.6.1.1" evidence="4"/>
<evidence type="ECO:0000256" key="1">
    <source>
        <dbReference type="ARBA" id="ARBA00001593"/>
    </source>
</evidence>
<dbReference type="GO" id="GO:0035556">
    <property type="term" value="P:intracellular signal transduction"/>
    <property type="evidence" value="ECO:0007669"/>
    <property type="project" value="InterPro"/>
</dbReference>
<feature type="compositionally biased region" description="Gly residues" evidence="17">
    <location>
        <begin position="289"/>
        <end position="298"/>
    </location>
</feature>
<dbReference type="GO" id="GO:0006171">
    <property type="term" value="P:cAMP biosynthetic process"/>
    <property type="evidence" value="ECO:0007669"/>
    <property type="project" value="UniProtKB-KW"/>
</dbReference>
<accession>A0AAW0XTX2</accession>
<feature type="region of interest" description="Disordered" evidence="17">
    <location>
        <begin position="1113"/>
        <end position="1132"/>
    </location>
</feature>
<feature type="region of interest" description="Disordered" evidence="17">
    <location>
        <begin position="521"/>
        <end position="561"/>
    </location>
</feature>
<dbReference type="AlphaFoldDB" id="A0AAW0XTX2"/>
<keyword evidence="7" id="KW-0677">Repeat</keyword>
<dbReference type="GO" id="GO:0007189">
    <property type="term" value="P:adenylate cyclase-activating G protein-coupled receptor signaling pathway"/>
    <property type="evidence" value="ECO:0007669"/>
    <property type="project" value="TreeGrafter"/>
</dbReference>